<dbReference type="WBParaSite" id="PSAMB.scaffold4864size13319.g25483.t1">
    <property type="protein sequence ID" value="PSAMB.scaffold4864size13319.g25483.t1"/>
    <property type="gene ID" value="PSAMB.scaffold4864size13319.g25483"/>
</dbReference>
<evidence type="ECO:0000256" key="1">
    <source>
        <dbReference type="SAM" id="MobiDB-lite"/>
    </source>
</evidence>
<name>A0A914WNV4_9BILA</name>
<feature type="region of interest" description="Disordered" evidence="1">
    <location>
        <begin position="366"/>
        <end position="420"/>
    </location>
</feature>
<proteinExistence type="predicted"/>
<evidence type="ECO:0000313" key="3">
    <source>
        <dbReference type="WBParaSite" id="PSAMB.scaffold4864size13319.g25483.t1"/>
    </source>
</evidence>
<dbReference type="Proteomes" id="UP000887566">
    <property type="component" value="Unplaced"/>
</dbReference>
<keyword evidence="2" id="KW-1185">Reference proteome</keyword>
<accession>A0A914WNV4</accession>
<sequence>MRSTGERTDQTVPSEVSGPRLVGCPLRTAVTFALNAHPHYTMIARLLAISVSLASFAFAAESNVQVTTAKPAIGDNLALNLADAVIKSFFPEVDKVKNPPANVDSRRRAPVRQFTADGLPAGYSQYSAYPIPPGDVLPNVGFAAPRLEGRTDLPASYVYPYAAPGSIVQPIGVNGDQPFFLGPQSDEQLVSAQNRQYLQQQQQSLRTQEQIFLQKLLQTQQRRLLLAQTQPQLSAERQQQFNPYFASLDSERHAPIKPQPQLAAQSQSGAEDKLGTLYGTTNVERNSESASATSASNADEAYLKELFKAYGVDLSKGLSRLTTDDNETLALLKEHLTQQQLTTEGAPFVTGDSENSKEPVLKEIQRFSKKPITSPSTAAPPTSRFSSPKEEEESVTDATSVSGEEATSAPPAPTDEENVGCDQCIPIDLAKTVGAWTQIYGNPDVMRQIYSTVQSIQDLELTSDTVTAKMIAVQPSCIGFQLGQPVEDIMELDYFFRDDSESRKLTEMKGILERNNKTDVLNLMLSALRLPMCAVLAEPTNSPSYEYLVLMETTGANRCRSQHVFARNAKTFFREYNTEVADFLETAIIRGNSLPVAVLPFSRLCQLPTETARVL</sequence>
<organism evidence="2 3">
    <name type="scientific">Plectus sambesii</name>
    <dbReference type="NCBI Taxonomy" id="2011161"/>
    <lineage>
        <taxon>Eukaryota</taxon>
        <taxon>Metazoa</taxon>
        <taxon>Ecdysozoa</taxon>
        <taxon>Nematoda</taxon>
        <taxon>Chromadorea</taxon>
        <taxon>Plectida</taxon>
        <taxon>Plectina</taxon>
        <taxon>Plectoidea</taxon>
        <taxon>Plectidae</taxon>
        <taxon>Plectus</taxon>
    </lineage>
</organism>
<evidence type="ECO:0000313" key="2">
    <source>
        <dbReference type="Proteomes" id="UP000887566"/>
    </source>
</evidence>
<feature type="compositionally biased region" description="Low complexity" evidence="1">
    <location>
        <begin position="371"/>
        <end position="386"/>
    </location>
</feature>
<dbReference type="AlphaFoldDB" id="A0A914WNV4"/>
<protein>
    <submittedName>
        <fullName evidence="3">Uncharacterized protein</fullName>
    </submittedName>
</protein>
<reference evidence="3" key="1">
    <citation type="submission" date="2022-11" db="UniProtKB">
        <authorList>
            <consortium name="WormBaseParasite"/>
        </authorList>
    </citation>
    <scope>IDENTIFICATION</scope>
</reference>